<accession>A0A6H1ZZX7</accession>
<keyword evidence="1" id="KW-1133">Transmembrane helix</keyword>
<proteinExistence type="predicted"/>
<evidence type="ECO:0000313" key="2">
    <source>
        <dbReference type="EMBL" id="QJA53493.1"/>
    </source>
</evidence>
<feature type="transmembrane region" description="Helical" evidence="1">
    <location>
        <begin position="6"/>
        <end position="23"/>
    </location>
</feature>
<gene>
    <name evidence="2" type="ORF">TM448A03592_0002</name>
</gene>
<keyword evidence="1" id="KW-0472">Membrane</keyword>
<keyword evidence="1" id="KW-0812">Transmembrane</keyword>
<reference evidence="2" key="1">
    <citation type="submission" date="2020-03" db="EMBL/GenBank/DDBJ databases">
        <title>The deep terrestrial virosphere.</title>
        <authorList>
            <person name="Holmfeldt K."/>
            <person name="Nilsson E."/>
            <person name="Simone D."/>
            <person name="Lopez-Fernandez M."/>
            <person name="Wu X."/>
            <person name="de Brujin I."/>
            <person name="Lundin D."/>
            <person name="Andersson A."/>
            <person name="Bertilsson S."/>
            <person name="Dopson M."/>
        </authorList>
    </citation>
    <scope>NUCLEOTIDE SEQUENCE</scope>
    <source>
        <strain evidence="2">TM448A03592</strain>
    </source>
</reference>
<dbReference type="EMBL" id="MT144426">
    <property type="protein sequence ID" value="QJA53493.1"/>
    <property type="molecule type" value="Genomic_DNA"/>
</dbReference>
<name>A0A6H1ZZX7_9ZZZZ</name>
<protein>
    <submittedName>
        <fullName evidence="2">Uncharacterized protein</fullName>
    </submittedName>
</protein>
<dbReference type="AlphaFoldDB" id="A0A6H1ZZX7"/>
<organism evidence="2">
    <name type="scientific">viral metagenome</name>
    <dbReference type="NCBI Taxonomy" id="1070528"/>
    <lineage>
        <taxon>unclassified sequences</taxon>
        <taxon>metagenomes</taxon>
        <taxon>organismal metagenomes</taxon>
    </lineage>
</organism>
<sequence>MLKKIIIAFLIVACASYVSIYIYKHSIPKAGTIIRYEIYKGCKVPIKADGKGGKYRWIGDVPWDNFTIEEKCAIAFKHGGWLNENDIEEINQKYGPGRRR</sequence>
<evidence type="ECO:0000256" key="1">
    <source>
        <dbReference type="SAM" id="Phobius"/>
    </source>
</evidence>